<name>A0A101RNV9_9ACTN</name>
<dbReference type="STRING" id="58343.AQJ46_42340"/>
<reference evidence="1 2" key="1">
    <citation type="submission" date="2015-10" db="EMBL/GenBank/DDBJ databases">
        <title>Draft genome sequence of Streptomyces canus DSM 40017, type strain for the species Streptomyces canus.</title>
        <authorList>
            <person name="Ruckert C."/>
            <person name="Winkler A."/>
            <person name="Kalinowski J."/>
            <person name="Kampfer P."/>
            <person name="Glaeser S."/>
        </authorList>
    </citation>
    <scope>NUCLEOTIDE SEQUENCE [LARGE SCALE GENOMIC DNA]</scope>
    <source>
        <strain evidence="1 2">DSM 40017</strain>
    </source>
</reference>
<dbReference type="AlphaFoldDB" id="A0A101RNV9"/>
<evidence type="ECO:0000313" key="2">
    <source>
        <dbReference type="Proteomes" id="UP000053669"/>
    </source>
</evidence>
<evidence type="ECO:0000313" key="1">
    <source>
        <dbReference type="EMBL" id="KUN58915.1"/>
    </source>
</evidence>
<organism evidence="1 2">
    <name type="scientific">Streptomyces canus</name>
    <dbReference type="NCBI Taxonomy" id="58343"/>
    <lineage>
        <taxon>Bacteria</taxon>
        <taxon>Bacillati</taxon>
        <taxon>Actinomycetota</taxon>
        <taxon>Actinomycetes</taxon>
        <taxon>Kitasatosporales</taxon>
        <taxon>Streptomycetaceae</taxon>
        <taxon>Streptomyces</taxon>
        <taxon>Streptomyces aurantiacus group</taxon>
    </lineage>
</organism>
<dbReference type="EMBL" id="LMWU01000055">
    <property type="protein sequence ID" value="KUN58915.1"/>
    <property type="molecule type" value="Genomic_DNA"/>
</dbReference>
<sequence length="64" mass="6841">MSDLSAVWTAHRAADDLSNSLASYYEEGTSNGQTQLTVAQRQLLAVQHDKLRQLLAALGVTAGP</sequence>
<protein>
    <submittedName>
        <fullName evidence="1">Uncharacterized protein</fullName>
    </submittedName>
</protein>
<dbReference type="RefSeq" id="WP_059210677.1">
    <property type="nucleotide sequence ID" value="NZ_KQ948674.1"/>
</dbReference>
<accession>A0A101RNV9</accession>
<comment type="caution">
    <text evidence="1">The sequence shown here is derived from an EMBL/GenBank/DDBJ whole genome shotgun (WGS) entry which is preliminary data.</text>
</comment>
<gene>
    <name evidence="1" type="ORF">AQJ46_42340</name>
</gene>
<proteinExistence type="predicted"/>
<dbReference type="Proteomes" id="UP000053669">
    <property type="component" value="Unassembled WGS sequence"/>
</dbReference>